<dbReference type="RefSeq" id="WP_227351850.1">
    <property type="nucleotide sequence ID" value="NZ_JAJDKX010000002.1"/>
</dbReference>
<gene>
    <name evidence="2" type="ORF">NE542_05255</name>
</gene>
<keyword evidence="1" id="KW-0472">Membrane</keyword>
<dbReference type="EMBL" id="JANGBO010000002">
    <property type="protein sequence ID" value="MCQ5061245.1"/>
    <property type="molecule type" value="Genomic_DNA"/>
</dbReference>
<dbReference type="Proteomes" id="UP001204814">
    <property type="component" value="Unassembled WGS sequence"/>
</dbReference>
<dbReference type="AlphaFoldDB" id="A0AAP2XSP2"/>
<accession>A0AAP2XSP2</accession>
<keyword evidence="1" id="KW-0812">Transmembrane</keyword>
<name>A0AAP2XSP2_9FIRM</name>
<comment type="caution">
    <text evidence="2">The sequence shown here is derived from an EMBL/GenBank/DDBJ whole genome shotgun (WGS) entry which is preliminary data.</text>
</comment>
<reference evidence="2" key="1">
    <citation type="submission" date="2022-06" db="EMBL/GenBank/DDBJ databases">
        <title>Isolation of gut microbiota from human fecal samples.</title>
        <authorList>
            <person name="Pamer E.G."/>
            <person name="Barat B."/>
            <person name="Waligurski E."/>
            <person name="Medina S."/>
            <person name="Paddock L."/>
            <person name="Mostad J."/>
        </authorList>
    </citation>
    <scope>NUCLEOTIDE SEQUENCE</scope>
    <source>
        <strain evidence="2">DFI.6.24</strain>
    </source>
</reference>
<organism evidence="2 3">
    <name type="scientific">Faecalibacillus intestinalis</name>
    <dbReference type="NCBI Taxonomy" id="1982626"/>
    <lineage>
        <taxon>Bacteria</taxon>
        <taxon>Bacillati</taxon>
        <taxon>Bacillota</taxon>
        <taxon>Erysipelotrichia</taxon>
        <taxon>Erysipelotrichales</taxon>
        <taxon>Coprobacillaceae</taxon>
        <taxon>Faecalibacillus</taxon>
    </lineage>
</organism>
<evidence type="ECO:0000256" key="1">
    <source>
        <dbReference type="SAM" id="Phobius"/>
    </source>
</evidence>
<proteinExistence type="predicted"/>
<sequence length="75" mass="8869">MIYTKLIYSVVFIIIIIIGIYLYLFIQDRKNKGKENKETYLKTKELHDLSRDVHSDNYEISRAQAHMTFRSPGGM</sequence>
<evidence type="ECO:0000313" key="3">
    <source>
        <dbReference type="Proteomes" id="UP001204814"/>
    </source>
</evidence>
<keyword evidence="1" id="KW-1133">Transmembrane helix</keyword>
<feature type="transmembrane region" description="Helical" evidence="1">
    <location>
        <begin position="6"/>
        <end position="26"/>
    </location>
</feature>
<protein>
    <submittedName>
        <fullName evidence="2">Uncharacterized protein</fullName>
    </submittedName>
</protein>
<evidence type="ECO:0000313" key="2">
    <source>
        <dbReference type="EMBL" id="MCQ5061245.1"/>
    </source>
</evidence>